<comment type="caution">
    <text evidence="2">The sequence shown here is derived from an EMBL/GenBank/DDBJ whole genome shotgun (WGS) entry which is preliminary data.</text>
</comment>
<evidence type="ECO:0000313" key="2">
    <source>
        <dbReference type="EMBL" id="MFM0714857.1"/>
    </source>
</evidence>
<gene>
    <name evidence="2" type="ORF">PQQ73_00755</name>
</gene>
<reference evidence="2 3" key="1">
    <citation type="journal article" date="2024" name="Chem. Sci.">
        <title>Discovery of megapolipeptins by genome mining of a Burkholderiales bacteria collection.</title>
        <authorList>
            <person name="Paulo B.S."/>
            <person name="Recchia M.J.J."/>
            <person name="Lee S."/>
            <person name="Fergusson C.H."/>
            <person name="Romanowski S.B."/>
            <person name="Hernandez A."/>
            <person name="Krull N."/>
            <person name="Liu D.Y."/>
            <person name="Cavanagh H."/>
            <person name="Bos A."/>
            <person name="Gray C.A."/>
            <person name="Murphy B.T."/>
            <person name="Linington R.G."/>
            <person name="Eustaquio A.S."/>
        </authorList>
    </citation>
    <scope>NUCLEOTIDE SEQUENCE [LARGE SCALE GENOMIC DNA]</scope>
    <source>
        <strain evidence="2 3">RL17-350-BIC-E</strain>
    </source>
</reference>
<dbReference type="PANTHER" id="PTHR46689">
    <property type="entry name" value="MEMBRANE PROTEIN, PUTATIVE-RELATED"/>
    <property type="match status" value="1"/>
</dbReference>
<keyword evidence="3" id="KW-1185">Reference proteome</keyword>
<feature type="domain" description="PhoD-like phosphatase" evidence="1">
    <location>
        <begin position="174"/>
        <end position="311"/>
    </location>
</feature>
<dbReference type="EMBL" id="JAQQCL010000001">
    <property type="protein sequence ID" value="MFM0714857.1"/>
    <property type="molecule type" value="Genomic_DNA"/>
</dbReference>
<accession>A0ABW9E7N7</accession>
<dbReference type="InterPro" id="IPR043904">
    <property type="entry name" value="PhoD_2-like"/>
</dbReference>
<dbReference type="Pfam" id="PF19050">
    <property type="entry name" value="PhoD_2"/>
    <property type="match status" value="3"/>
</dbReference>
<dbReference type="PANTHER" id="PTHR46689:SF1">
    <property type="entry name" value="PHOD-LIKE PHOSPHATASE DOMAIN-CONTAINING PROTEIN"/>
    <property type="match status" value="1"/>
</dbReference>
<feature type="domain" description="PhoD-like phosphatase" evidence="1">
    <location>
        <begin position="431"/>
        <end position="542"/>
    </location>
</feature>
<dbReference type="Gene3D" id="3.60.21.70">
    <property type="entry name" value="PhoD-like phosphatase"/>
    <property type="match status" value="1"/>
</dbReference>
<dbReference type="InterPro" id="IPR038607">
    <property type="entry name" value="PhoD-like_sf"/>
</dbReference>
<feature type="domain" description="PhoD-like phosphatase" evidence="1">
    <location>
        <begin position="359"/>
        <end position="418"/>
    </location>
</feature>
<name>A0ABW9E7N7_9BURK</name>
<dbReference type="Proteomes" id="UP001629392">
    <property type="component" value="Unassembled WGS sequence"/>
</dbReference>
<protein>
    <submittedName>
        <fullName evidence="2">Alkaline phosphatase family protein</fullName>
    </submittedName>
</protein>
<evidence type="ECO:0000313" key="3">
    <source>
        <dbReference type="Proteomes" id="UP001629392"/>
    </source>
</evidence>
<dbReference type="RefSeq" id="WP_408151836.1">
    <property type="nucleotide sequence ID" value="NZ_JAQQCL010000001.1"/>
</dbReference>
<organism evidence="2 3">
    <name type="scientific">Paraburkholderia strydomiana</name>
    <dbReference type="NCBI Taxonomy" id="1245417"/>
    <lineage>
        <taxon>Bacteria</taxon>
        <taxon>Pseudomonadati</taxon>
        <taxon>Pseudomonadota</taxon>
        <taxon>Betaproteobacteria</taxon>
        <taxon>Burkholderiales</taxon>
        <taxon>Burkholderiaceae</taxon>
        <taxon>Paraburkholderia</taxon>
    </lineage>
</organism>
<proteinExistence type="predicted"/>
<evidence type="ECO:0000259" key="1">
    <source>
        <dbReference type="Pfam" id="PF19050"/>
    </source>
</evidence>
<sequence length="599" mass="66926">MATTRKKASSRNDLLMGPVLGLRPATADAPTLWRITVLIVIRADAAQPTLTVDGKADPAAPRVLRKTNDAQVLRYAMPVKQSAEEQVITYSFGDNAQWRFIVPAAGQTPRFTYVSCNGFSSVKVIKDLQHDASNVWSDLITNHDGALLKAHESDWDEHQAWVDSTLFQKGTPLRFHAMLMGGDQIYMDSIWEDMEALKTWSNLPVADQPGVAVSATLADEIERYYFGLYIDRWRYARGKAPWPANAYDGTLDDACAFATIPSLIMWDDHDIFDGWGSYSPELQASPVFRALFAAARRNFWVYQLQMPEELLPPQTLPDQPTRLPRFDPIDWDALVKQDPLAPAFLPHQPGFSHAGVFGSLAILIPDLRSERSQLQVIGEATWDAMTQWLTTLPDTVEHLLFISSVPVAHPKIRIAEAVYSFGLLREHVTKSLSDDIHDHWSNDDHEGQRKRLVRNLVAFADGPRKRRVTMVSGDVHVAAWGIIEANGAAGNNARRLNQLTSSAVVHPAPSGVADFFFLFYMEQNAKAGETIDTEHRLQMMELPGAGMRLAPRRNWLAIELDEPARRLWATWRLEQDKGFSSHMLAVHPAQAAAADDGAP</sequence>